<dbReference type="Proteomes" id="UP000185473">
    <property type="component" value="Chromosome"/>
</dbReference>
<dbReference type="EMBL" id="CP014332">
    <property type="protein sequence ID" value="APS41815.1"/>
    <property type="molecule type" value="Genomic_DNA"/>
</dbReference>
<organism evidence="1 2">
    <name type="scientific">Weissella jogaejeotgali</name>
    <dbReference type="NCBI Taxonomy" id="1631871"/>
    <lineage>
        <taxon>Bacteria</taxon>
        <taxon>Bacillati</taxon>
        <taxon>Bacillota</taxon>
        <taxon>Bacilli</taxon>
        <taxon>Lactobacillales</taxon>
        <taxon>Lactobacillaceae</taxon>
        <taxon>Weissella</taxon>
    </lineage>
</organism>
<sequence length="141" mass="15941">MTESRQDQEFDIFSLVLLRDHLLPELLQEDQSEITYWAGKSIASEFQLAGINEIQNFFMSAGFGYLTNTEQKSSEQKWLLNGPVIDERLRKHPDAVFALEAGFLAQAIQQLTNTGAEAQWDASKDSVTITVMTEEPVEMPN</sequence>
<keyword evidence="2" id="KW-1185">Reference proteome</keyword>
<dbReference type="Gene3D" id="3.30.1380.20">
    <property type="entry name" value="Trafficking protein particle complex subunit 3"/>
    <property type="match status" value="1"/>
</dbReference>
<dbReference type="InterPro" id="IPR024096">
    <property type="entry name" value="NO_sig/Golgi_transp_ligand-bd"/>
</dbReference>
<dbReference type="STRING" id="1631871.FOL01_0956"/>
<reference evidence="1 2" key="1">
    <citation type="submission" date="2016-02" db="EMBL/GenBank/DDBJ databases">
        <title>Complete Genome Sequence of Weissella jogaejeotgali FOL01.</title>
        <authorList>
            <person name="Lee J.-H."/>
            <person name="Ku H.-J."/>
        </authorList>
    </citation>
    <scope>NUCLEOTIDE SEQUENCE [LARGE SCALE GENOMIC DNA]</scope>
    <source>
        <strain evidence="1 2">FOL01</strain>
    </source>
</reference>
<name>A0A1L6RBA4_9LACO</name>
<evidence type="ECO:0000313" key="1">
    <source>
        <dbReference type="EMBL" id="APS41815.1"/>
    </source>
</evidence>
<evidence type="ECO:0000313" key="2">
    <source>
        <dbReference type="Proteomes" id="UP000185473"/>
    </source>
</evidence>
<accession>A0A1L6RBA4</accession>
<dbReference type="Pfam" id="PF10702">
    <property type="entry name" value="DUF2507"/>
    <property type="match status" value="1"/>
</dbReference>
<dbReference type="InterPro" id="IPR019642">
    <property type="entry name" value="DUF2507"/>
</dbReference>
<dbReference type="SUPFAM" id="SSF111126">
    <property type="entry name" value="Ligand-binding domain in the NO signalling and Golgi transport"/>
    <property type="match status" value="1"/>
</dbReference>
<dbReference type="KEGG" id="wjo:FOL01_0956"/>
<proteinExistence type="predicted"/>
<evidence type="ECO:0008006" key="3">
    <source>
        <dbReference type="Google" id="ProtNLM"/>
    </source>
</evidence>
<dbReference type="AlphaFoldDB" id="A0A1L6RBA4"/>
<dbReference type="RefSeq" id="WP_075269642.1">
    <property type="nucleotide sequence ID" value="NZ_CP014332.1"/>
</dbReference>
<protein>
    <recommendedName>
        <fullName evidence="3">DUF2507 domain-containing protein</fullName>
    </recommendedName>
</protein>
<dbReference type="OrthoDB" id="2965348at2"/>
<gene>
    <name evidence="1" type="ORF">FOL01_0956</name>
</gene>